<dbReference type="OrthoDB" id="9801363at2"/>
<evidence type="ECO:0000313" key="5">
    <source>
        <dbReference type="Proteomes" id="UP000000637"/>
    </source>
</evidence>
<evidence type="ECO:0000313" key="4">
    <source>
        <dbReference type="EMBL" id="ABM08897.1"/>
    </source>
</evidence>
<evidence type="ECO:0000259" key="2">
    <source>
        <dbReference type="Pfam" id="PF13847"/>
    </source>
</evidence>
<dbReference type="InterPro" id="IPR029063">
    <property type="entry name" value="SAM-dependent_MTases_sf"/>
</dbReference>
<evidence type="ECO:0000256" key="1">
    <source>
        <dbReference type="SAM" id="MobiDB-lite"/>
    </source>
</evidence>
<organism evidence="4 5">
    <name type="scientific">Paenarthrobacter aurescens (strain TC1)</name>
    <dbReference type="NCBI Taxonomy" id="290340"/>
    <lineage>
        <taxon>Bacteria</taxon>
        <taxon>Bacillati</taxon>
        <taxon>Actinomycetota</taxon>
        <taxon>Actinomycetes</taxon>
        <taxon>Micrococcales</taxon>
        <taxon>Micrococcaceae</taxon>
        <taxon>Paenarthrobacter</taxon>
    </lineage>
</organism>
<dbReference type="Pfam" id="PF21320">
    <property type="entry name" value="WHD_Rv2258c"/>
    <property type="match status" value="1"/>
</dbReference>
<feature type="region of interest" description="Disordered" evidence="1">
    <location>
        <begin position="1"/>
        <end position="20"/>
    </location>
</feature>
<dbReference type="PANTHER" id="PTHR45128">
    <property type="entry name" value="METHYLTRANSFERASE TYPE 11"/>
    <property type="match status" value="1"/>
</dbReference>
<dbReference type="Proteomes" id="UP000000637">
    <property type="component" value="Chromosome"/>
</dbReference>
<dbReference type="HOGENOM" id="CLU_063529_1_1_11"/>
<dbReference type="Pfam" id="PF13847">
    <property type="entry name" value="Methyltransf_31"/>
    <property type="match status" value="1"/>
</dbReference>
<dbReference type="RefSeq" id="WP_011774372.1">
    <property type="nucleotide sequence ID" value="NC_008711.1"/>
</dbReference>
<dbReference type="AlphaFoldDB" id="A1R5B5"/>
<dbReference type="eggNOG" id="COG2226">
    <property type="taxonomic scope" value="Bacteria"/>
</dbReference>
<keyword evidence="5" id="KW-1185">Reference proteome</keyword>
<dbReference type="SUPFAM" id="SSF53335">
    <property type="entry name" value="S-adenosyl-L-methionine-dependent methyltransferases"/>
    <property type="match status" value="1"/>
</dbReference>
<sequence length="362" mass="38740">MNNIQTEQHQSPTPTRDSVEQAAGRMIGILNDSSIALLIGVGHQTGLFETLAALPAAGSDLIADAAGLNERYVREWLGGMTSAGFVDYQPDRGTYSLRPEFVPVVTGPGTENLARTLQYVPLMGEVAPKVAQAFRTGGGTSYDDYPRFHHIMASESAAVNDASLVETILPLTGCVDALRRGISVADIGCGEGHAMNLLAATFPASTFTGYDFSGEALAAASDEASAAGLSNVRFELQDVSRLETEEPFDLVTAFDAIHDQARPAEVLKNIRAALKPEGTFLMVDINASSRLEDNVELPWAAFLYTISTFHCMAVSLGQGGDGLGTVWGKQRATDMLLDAGFRAVEVKELEEDPFNAYYVARP</sequence>
<dbReference type="EMBL" id="CP000474">
    <property type="protein sequence ID" value="ABM08897.1"/>
    <property type="molecule type" value="Genomic_DNA"/>
</dbReference>
<dbReference type="CDD" id="cd02440">
    <property type="entry name" value="AdoMet_MTases"/>
    <property type="match status" value="1"/>
</dbReference>
<accession>A1R5B5</accession>
<dbReference type="STRING" id="290340.AAur_1664"/>
<dbReference type="KEGG" id="aau:AAur_1664"/>
<evidence type="ECO:0000259" key="3">
    <source>
        <dbReference type="Pfam" id="PF21320"/>
    </source>
</evidence>
<feature type="domain" description="Methyltransferase" evidence="2">
    <location>
        <begin position="180"/>
        <end position="295"/>
    </location>
</feature>
<dbReference type="PANTHER" id="PTHR45128:SF1">
    <property type="entry name" value="S-ADENOSYLMETHIONINE-DEPENDENT METHYLTRANSFERASE RV2258C"/>
    <property type="match status" value="1"/>
</dbReference>
<feature type="domain" description="S-adenosylmethionine-dependent methyltransferase Rv2258c-like winged HTH" evidence="3">
    <location>
        <begin position="34"/>
        <end position="104"/>
    </location>
</feature>
<dbReference type="InterPro" id="IPR048711">
    <property type="entry name" value="WHD_Rv2258c"/>
</dbReference>
<gene>
    <name evidence="4" type="ordered locus">AAur_1664</name>
</gene>
<feature type="compositionally biased region" description="Polar residues" evidence="1">
    <location>
        <begin position="1"/>
        <end position="16"/>
    </location>
</feature>
<dbReference type="Gene3D" id="3.40.50.150">
    <property type="entry name" value="Vaccinia Virus protein VP39"/>
    <property type="match status" value="1"/>
</dbReference>
<dbReference type="InterPro" id="IPR025714">
    <property type="entry name" value="Methyltranfer_dom"/>
</dbReference>
<protein>
    <submittedName>
        <fullName evidence="4">Uncharacterized protein</fullName>
    </submittedName>
</protein>
<reference evidence="4 5" key="1">
    <citation type="journal article" date="2006" name="PLoS Genet.">
        <title>Secrets of soil survival revealed by the genome sequence of Arthrobacter aurescens TC1.</title>
        <authorList>
            <person name="Mongodin E.F."/>
            <person name="Shapir N."/>
            <person name="Daugherty S.C."/>
            <person name="DeBoy R.T."/>
            <person name="Emerson J.B."/>
            <person name="Shvartzbeyn A."/>
            <person name="Radune D."/>
            <person name="Vamathevan J."/>
            <person name="Riggs F."/>
            <person name="Grinberg V."/>
            <person name="Khouri H."/>
            <person name="Wackett L.P."/>
            <person name="Nelson K.E."/>
            <person name="Sadowsky M.J."/>
        </authorList>
    </citation>
    <scope>NUCLEOTIDE SEQUENCE [LARGE SCALE GENOMIC DNA]</scope>
    <source>
        <strain evidence="4 5">TC1</strain>
    </source>
</reference>
<name>A1R5B5_PAEAT</name>
<proteinExistence type="predicted"/>
<dbReference type="InterPro" id="IPR053173">
    <property type="entry name" value="SAM-binding_MTase"/>
</dbReference>